<dbReference type="SUPFAM" id="SSF160996">
    <property type="entry name" value="HI0933 insert domain-like"/>
    <property type="match status" value="1"/>
</dbReference>
<dbReference type="PANTHER" id="PTHR42887:SF2">
    <property type="entry name" value="OS12G0638800 PROTEIN"/>
    <property type="match status" value="1"/>
</dbReference>
<gene>
    <name evidence="6" type="ORF">MNBD_CPR01-258</name>
</gene>
<evidence type="ECO:0000259" key="4">
    <source>
        <dbReference type="Pfam" id="PF03486"/>
    </source>
</evidence>
<dbReference type="InterPro" id="IPR023166">
    <property type="entry name" value="BaiN-like_dom_sf"/>
</dbReference>
<dbReference type="InterPro" id="IPR036188">
    <property type="entry name" value="FAD/NAD-bd_sf"/>
</dbReference>
<evidence type="ECO:0000256" key="2">
    <source>
        <dbReference type="ARBA" id="ARBA00022630"/>
    </source>
</evidence>
<accession>A0A3B0V335</accession>
<feature type="domain" description="RsdA/BaiN/AoA(So)-like Rossmann fold-like" evidence="4">
    <location>
        <begin position="9"/>
        <end position="414"/>
    </location>
</feature>
<dbReference type="PRINTS" id="PR00368">
    <property type="entry name" value="FADPNR"/>
</dbReference>
<dbReference type="InterPro" id="IPR057661">
    <property type="entry name" value="RsdA/BaiN/AoA(So)_Rossmann"/>
</dbReference>
<comment type="cofactor">
    <cofactor evidence="1">
        <name>FAD</name>
        <dbReference type="ChEBI" id="CHEBI:57692"/>
    </cofactor>
</comment>
<dbReference type="Gene3D" id="1.10.8.260">
    <property type="entry name" value="HI0933 insert domain-like"/>
    <property type="match status" value="1"/>
</dbReference>
<dbReference type="NCBIfam" id="TIGR00275">
    <property type="entry name" value="aminoacetone oxidase family FAD-binding enzyme"/>
    <property type="match status" value="1"/>
</dbReference>
<dbReference type="PRINTS" id="PR00411">
    <property type="entry name" value="PNDRDTASEI"/>
</dbReference>
<protein>
    <submittedName>
        <fullName evidence="6">NAD(FAD)-utilizing dehydrogenases</fullName>
    </submittedName>
</protein>
<keyword evidence="3" id="KW-0274">FAD</keyword>
<dbReference type="AlphaFoldDB" id="A0A3B0V335"/>
<evidence type="ECO:0000256" key="1">
    <source>
        <dbReference type="ARBA" id="ARBA00001974"/>
    </source>
</evidence>
<sequence>MRVHERVYNLIVIGGGPSGMMMAGRVAELGGSVLLLEKNKILGKKLMLTGGRRCNITNAEFNVRKFLENFSDSKEFLYSPFSKFSSKDTFTFFEDRGLPLVIEARKRAFPKTQKSTDVVRVMEKYVKRNGIEVKTGVRVASLEKKNDKIVSVKTSSGDEYFADNFAIATGGLAAPETGSTGDGFTMLQKLNHTISQPNPNIVPLTTDEKWVHALSGTTCSFMTIRFIQKGKVKIKKTGKILFTHFGISGPLILNSAHEVKKLLAHGKVEASIDLFPDTEENELERRILRLFDKNKNKLTKNVLSEVLPSGLADTILTLPDINIAEREVNSITKEERKRLVKKIKGLAFEITGTLGFDKAVVADGGVELIEVNFKNMTSMLYPNLYLLGDILNVNRPSGGFSLQLCWTTGWVAGSDVGNNLSKNKRWQ</sequence>
<evidence type="ECO:0000256" key="3">
    <source>
        <dbReference type="ARBA" id="ARBA00022827"/>
    </source>
</evidence>
<dbReference type="Gene3D" id="2.40.30.10">
    <property type="entry name" value="Translation factors"/>
    <property type="match status" value="1"/>
</dbReference>
<keyword evidence="2" id="KW-0285">Flavoprotein</keyword>
<proteinExistence type="predicted"/>
<feature type="domain" description="RsdA/BaiN/AoA(So)-like insert" evidence="5">
    <location>
        <begin position="199"/>
        <end position="361"/>
    </location>
</feature>
<dbReference type="Pfam" id="PF22780">
    <property type="entry name" value="HI0933_like_1st"/>
    <property type="match status" value="1"/>
</dbReference>
<dbReference type="Pfam" id="PF03486">
    <property type="entry name" value="HI0933_like"/>
    <property type="match status" value="1"/>
</dbReference>
<dbReference type="SUPFAM" id="SSF51905">
    <property type="entry name" value="FAD/NAD(P)-binding domain"/>
    <property type="match status" value="1"/>
</dbReference>
<evidence type="ECO:0000313" key="6">
    <source>
        <dbReference type="EMBL" id="VAW33162.1"/>
    </source>
</evidence>
<dbReference type="PANTHER" id="PTHR42887">
    <property type="entry name" value="OS12G0638800 PROTEIN"/>
    <property type="match status" value="1"/>
</dbReference>
<reference evidence="6" key="1">
    <citation type="submission" date="2018-06" db="EMBL/GenBank/DDBJ databases">
        <authorList>
            <person name="Zhirakovskaya E."/>
        </authorList>
    </citation>
    <scope>NUCLEOTIDE SEQUENCE</scope>
</reference>
<dbReference type="EMBL" id="UOEV01000085">
    <property type="protein sequence ID" value="VAW33162.1"/>
    <property type="molecule type" value="Genomic_DNA"/>
</dbReference>
<dbReference type="InterPro" id="IPR055178">
    <property type="entry name" value="RsdA/BaiN/AoA(So)-like_dom"/>
</dbReference>
<dbReference type="InterPro" id="IPR004792">
    <property type="entry name" value="BaiN-like"/>
</dbReference>
<name>A0A3B0V335_9ZZZZ</name>
<organism evidence="6">
    <name type="scientific">hydrothermal vent metagenome</name>
    <dbReference type="NCBI Taxonomy" id="652676"/>
    <lineage>
        <taxon>unclassified sequences</taxon>
        <taxon>metagenomes</taxon>
        <taxon>ecological metagenomes</taxon>
    </lineage>
</organism>
<evidence type="ECO:0000259" key="5">
    <source>
        <dbReference type="Pfam" id="PF22780"/>
    </source>
</evidence>
<dbReference type="Gene3D" id="3.50.50.60">
    <property type="entry name" value="FAD/NAD(P)-binding domain"/>
    <property type="match status" value="1"/>
</dbReference>